<evidence type="ECO:0000313" key="2">
    <source>
        <dbReference type="Proteomes" id="UP000272213"/>
    </source>
</evidence>
<dbReference type="Proteomes" id="UP000272213">
    <property type="component" value="Unassembled WGS sequence"/>
</dbReference>
<protein>
    <submittedName>
        <fullName evidence="1">Uncharacterized protein</fullName>
    </submittedName>
</protein>
<dbReference type="EMBL" id="RJPM01000017">
    <property type="protein sequence ID" value="RSJ73929.1"/>
    <property type="molecule type" value="Genomic_DNA"/>
</dbReference>
<sequence>MLKKTDPLANQPALLYQQVKVLQHLSQQASVRANQHQAQQMRAKVPQQVRANHRLYQLAKVLQLL</sequence>
<comment type="caution">
    <text evidence="1">The sequence shown here is derived from an EMBL/GenBank/DDBJ whole genome shotgun (WGS) entry which is preliminary data.</text>
</comment>
<gene>
    <name evidence="1" type="ORF">D8798_09985</name>
</gene>
<accession>A0A3R9LNE2</accession>
<dbReference type="AlphaFoldDB" id="A0A3R9LNE2"/>
<proteinExistence type="predicted"/>
<evidence type="ECO:0000313" key="1">
    <source>
        <dbReference type="EMBL" id="RSJ73929.1"/>
    </source>
</evidence>
<organism evidence="1 2">
    <name type="scientific">Streptococcus cristatus</name>
    <dbReference type="NCBI Taxonomy" id="45634"/>
    <lineage>
        <taxon>Bacteria</taxon>
        <taxon>Bacillati</taxon>
        <taxon>Bacillota</taxon>
        <taxon>Bacilli</taxon>
        <taxon>Lactobacillales</taxon>
        <taxon>Streptococcaceae</taxon>
        <taxon>Streptococcus</taxon>
    </lineage>
</organism>
<reference evidence="1 2" key="1">
    <citation type="submission" date="2018-11" db="EMBL/GenBank/DDBJ databases">
        <title>Species Designations Belie Phenotypic and Genotypic Heterogeneity in Oral Streptococci.</title>
        <authorList>
            <person name="Velsko I."/>
        </authorList>
    </citation>
    <scope>NUCLEOTIDE SEQUENCE [LARGE SCALE GENOMIC DNA]</scope>
    <source>
        <strain evidence="1 2">BCA6</strain>
    </source>
</reference>
<name>A0A3R9LNE2_STRCR</name>